<evidence type="ECO:0000313" key="3">
    <source>
        <dbReference type="EMBL" id="CAH2238262.1"/>
    </source>
</evidence>
<name>A0A8S4RNJ3_9NEOP</name>
<comment type="caution">
    <text evidence="3">The sequence shown here is derived from an EMBL/GenBank/DDBJ whole genome shotgun (WGS) entry which is preliminary data.</text>
</comment>
<reference evidence="3" key="1">
    <citation type="submission" date="2022-03" db="EMBL/GenBank/DDBJ databases">
        <authorList>
            <person name="Lindestad O."/>
        </authorList>
    </citation>
    <scope>NUCLEOTIDE SEQUENCE</scope>
</reference>
<gene>
    <name evidence="3" type="primary">jg11540</name>
    <name evidence="3" type="ORF">PAEG_LOCUS15398</name>
</gene>
<dbReference type="OrthoDB" id="7462710at2759"/>
<feature type="signal peptide" evidence="2">
    <location>
        <begin position="1"/>
        <end position="18"/>
    </location>
</feature>
<dbReference type="EMBL" id="CAKXAJ010025329">
    <property type="protein sequence ID" value="CAH2238262.1"/>
    <property type="molecule type" value="Genomic_DNA"/>
</dbReference>
<feature type="chain" id="PRO_5035785865" evidence="2">
    <location>
        <begin position="19"/>
        <end position="193"/>
    </location>
</feature>
<organism evidence="3 4">
    <name type="scientific">Pararge aegeria aegeria</name>
    <dbReference type="NCBI Taxonomy" id="348720"/>
    <lineage>
        <taxon>Eukaryota</taxon>
        <taxon>Metazoa</taxon>
        <taxon>Ecdysozoa</taxon>
        <taxon>Arthropoda</taxon>
        <taxon>Hexapoda</taxon>
        <taxon>Insecta</taxon>
        <taxon>Pterygota</taxon>
        <taxon>Neoptera</taxon>
        <taxon>Endopterygota</taxon>
        <taxon>Lepidoptera</taxon>
        <taxon>Glossata</taxon>
        <taxon>Ditrysia</taxon>
        <taxon>Papilionoidea</taxon>
        <taxon>Nymphalidae</taxon>
        <taxon>Satyrinae</taxon>
        <taxon>Satyrini</taxon>
        <taxon>Parargina</taxon>
        <taxon>Pararge</taxon>
    </lineage>
</organism>
<feature type="compositionally biased region" description="Pro residues" evidence="1">
    <location>
        <begin position="154"/>
        <end position="176"/>
    </location>
</feature>
<dbReference type="AlphaFoldDB" id="A0A8S4RNJ3"/>
<sequence>MNAPVIFLLCSIVGSVVSYNVQRELPYNIDPYDPYAVEINRNFGYEPSQQLFWGNGGSNQVGGNGGLWSKITNKFPFLENMFGRMELPTQYGVPNIHQQYGIPNNPQQYAQPQQFQPQFYRGQYQQQFLPSARDVGFTDDAVIVTPPFVPIVPQPAPQPVPVPAPAPAPIPTPEPSPGYNYNKPQYRLELPRK</sequence>
<proteinExistence type="predicted"/>
<evidence type="ECO:0000256" key="2">
    <source>
        <dbReference type="SAM" id="SignalP"/>
    </source>
</evidence>
<evidence type="ECO:0000313" key="4">
    <source>
        <dbReference type="Proteomes" id="UP000838756"/>
    </source>
</evidence>
<keyword evidence="2" id="KW-0732">Signal</keyword>
<protein>
    <submittedName>
        <fullName evidence="3">Jg11540 protein</fullName>
    </submittedName>
</protein>
<dbReference type="Proteomes" id="UP000838756">
    <property type="component" value="Unassembled WGS sequence"/>
</dbReference>
<accession>A0A8S4RNJ3</accession>
<feature type="region of interest" description="Disordered" evidence="1">
    <location>
        <begin position="154"/>
        <end position="193"/>
    </location>
</feature>
<keyword evidence="4" id="KW-1185">Reference proteome</keyword>
<evidence type="ECO:0000256" key="1">
    <source>
        <dbReference type="SAM" id="MobiDB-lite"/>
    </source>
</evidence>